<gene>
    <name evidence="2" type="ORF">NCTC11126_03757</name>
</gene>
<feature type="compositionally biased region" description="Basic and acidic residues" evidence="1">
    <location>
        <begin position="12"/>
        <end position="26"/>
    </location>
</feature>
<feature type="region of interest" description="Disordered" evidence="1">
    <location>
        <begin position="1"/>
        <end position="26"/>
    </location>
</feature>
<protein>
    <submittedName>
        <fullName evidence="2">Uncharacterized protein</fullName>
    </submittedName>
</protein>
<dbReference type="AlphaFoldDB" id="A0A2X1JM85"/>
<reference evidence="2 3" key="1">
    <citation type="submission" date="2018-06" db="EMBL/GenBank/DDBJ databases">
        <authorList>
            <consortium name="Pathogen Informatics"/>
            <person name="Doyle S."/>
        </authorList>
    </citation>
    <scope>NUCLEOTIDE SEQUENCE [LARGE SCALE GENOMIC DNA]</scope>
    <source>
        <strain evidence="2 3">NCTC11126</strain>
    </source>
</reference>
<proteinExistence type="predicted"/>
<organism evidence="2 3">
    <name type="scientific">Escherichia coli</name>
    <dbReference type="NCBI Taxonomy" id="562"/>
    <lineage>
        <taxon>Bacteria</taxon>
        <taxon>Pseudomonadati</taxon>
        <taxon>Pseudomonadota</taxon>
        <taxon>Gammaproteobacteria</taxon>
        <taxon>Enterobacterales</taxon>
        <taxon>Enterobacteriaceae</taxon>
        <taxon>Escherichia</taxon>
    </lineage>
</organism>
<evidence type="ECO:0000313" key="2">
    <source>
        <dbReference type="EMBL" id="SPW48270.1"/>
    </source>
</evidence>
<evidence type="ECO:0000256" key="1">
    <source>
        <dbReference type="SAM" id="MobiDB-lite"/>
    </source>
</evidence>
<evidence type="ECO:0000313" key="3">
    <source>
        <dbReference type="Proteomes" id="UP000250561"/>
    </source>
</evidence>
<dbReference type="Proteomes" id="UP000250561">
    <property type="component" value="Unassembled WGS sequence"/>
</dbReference>
<name>A0A2X1JM85_ECOLX</name>
<accession>A0A2X1JM85</accession>
<sequence>MGDIAVVADAGDDNRRRRGEQQGRDLRHQAVADGHQHILLEGSIGAQVVFEDPDTDAADQVDRQNHHPGDGVPAHKLRCPVHRAVEIGLAGNIFTPGLRLRLVDQSGVKIGVNRHLFAGHRV</sequence>
<dbReference type="EMBL" id="UARS01000007">
    <property type="protein sequence ID" value="SPW48270.1"/>
    <property type="molecule type" value="Genomic_DNA"/>
</dbReference>